<evidence type="ECO:0000256" key="7">
    <source>
        <dbReference type="ARBA" id="ARBA00023136"/>
    </source>
</evidence>
<dbReference type="EMBL" id="JAEUXJ010000062">
    <property type="protein sequence ID" value="MBL6459597.1"/>
    <property type="molecule type" value="Genomic_DNA"/>
</dbReference>
<evidence type="ECO:0000256" key="8">
    <source>
        <dbReference type="SAM" id="Phobius"/>
    </source>
</evidence>
<feature type="transmembrane region" description="Helical" evidence="8">
    <location>
        <begin position="199"/>
        <end position="219"/>
    </location>
</feature>
<proteinExistence type="predicted"/>
<keyword evidence="3" id="KW-1003">Cell membrane</keyword>
<comment type="caution">
    <text evidence="9">The sequence shown here is derived from an EMBL/GenBank/DDBJ whole genome shotgun (WGS) entry which is preliminary data.</text>
</comment>
<organism evidence="9 10">
    <name type="scientific">Belnapia mucosa</name>
    <dbReference type="NCBI Taxonomy" id="2804532"/>
    <lineage>
        <taxon>Bacteria</taxon>
        <taxon>Pseudomonadati</taxon>
        <taxon>Pseudomonadota</taxon>
        <taxon>Alphaproteobacteria</taxon>
        <taxon>Acetobacterales</taxon>
        <taxon>Roseomonadaceae</taxon>
        <taxon>Belnapia</taxon>
    </lineage>
</organism>
<feature type="transmembrane region" description="Helical" evidence="8">
    <location>
        <begin position="83"/>
        <end position="108"/>
    </location>
</feature>
<dbReference type="Pfam" id="PF02386">
    <property type="entry name" value="TrkH"/>
    <property type="match status" value="1"/>
</dbReference>
<feature type="transmembrane region" description="Helical" evidence="8">
    <location>
        <begin position="415"/>
        <end position="437"/>
    </location>
</feature>
<name>A0ABS1VDC4_9PROT</name>
<dbReference type="PANTHER" id="PTHR32024">
    <property type="entry name" value="TRK SYSTEM POTASSIUM UPTAKE PROTEIN TRKG-RELATED"/>
    <property type="match status" value="1"/>
</dbReference>
<accession>A0ABS1VDC4</accession>
<evidence type="ECO:0000256" key="4">
    <source>
        <dbReference type="ARBA" id="ARBA00022692"/>
    </source>
</evidence>
<dbReference type="Proteomes" id="UP000606490">
    <property type="component" value="Unassembled WGS sequence"/>
</dbReference>
<keyword evidence="10" id="KW-1185">Reference proteome</keyword>
<feature type="transmembrane region" description="Helical" evidence="8">
    <location>
        <begin position="307"/>
        <end position="338"/>
    </location>
</feature>
<evidence type="ECO:0000313" key="9">
    <source>
        <dbReference type="EMBL" id="MBL6459597.1"/>
    </source>
</evidence>
<keyword evidence="2" id="KW-0813">Transport</keyword>
<evidence type="ECO:0000256" key="3">
    <source>
        <dbReference type="ARBA" id="ARBA00022475"/>
    </source>
</evidence>
<keyword evidence="6" id="KW-0406">Ion transport</keyword>
<keyword evidence="4 8" id="KW-0812">Transmembrane</keyword>
<protein>
    <submittedName>
        <fullName evidence="9">TrkH family potassium uptake protein</fullName>
    </submittedName>
</protein>
<feature type="transmembrane region" description="Helical" evidence="8">
    <location>
        <begin position="52"/>
        <end position="71"/>
    </location>
</feature>
<keyword evidence="7 8" id="KW-0472">Membrane</keyword>
<keyword evidence="5 8" id="KW-1133">Transmembrane helix</keyword>
<dbReference type="PANTHER" id="PTHR32024:SF1">
    <property type="entry name" value="KTR SYSTEM POTASSIUM UPTAKE PROTEIN B"/>
    <property type="match status" value="1"/>
</dbReference>
<evidence type="ECO:0000256" key="2">
    <source>
        <dbReference type="ARBA" id="ARBA00022448"/>
    </source>
</evidence>
<evidence type="ECO:0000256" key="6">
    <source>
        <dbReference type="ARBA" id="ARBA00023065"/>
    </source>
</evidence>
<evidence type="ECO:0000256" key="5">
    <source>
        <dbReference type="ARBA" id="ARBA00022989"/>
    </source>
</evidence>
<feature type="transmembrane region" description="Helical" evidence="8">
    <location>
        <begin position="20"/>
        <end position="40"/>
    </location>
</feature>
<feature type="transmembrane region" description="Helical" evidence="8">
    <location>
        <begin position="359"/>
        <end position="380"/>
    </location>
</feature>
<feature type="transmembrane region" description="Helical" evidence="8">
    <location>
        <begin position="240"/>
        <end position="259"/>
    </location>
</feature>
<evidence type="ECO:0000256" key="1">
    <source>
        <dbReference type="ARBA" id="ARBA00004651"/>
    </source>
</evidence>
<reference evidence="9 10" key="1">
    <citation type="submission" date="2021-01" db="EMBL/GenBank/DDBJ databases">
        <title>Belnapia mucosa sp. nov. and Belnapia arida sp. nov., isolated from the Tabernas Desert (Almeria, Spain).</title>
        <authorList>
            <person name="Molina-Menor E."/>
            <person name="Vidal-Verdu A."/>
            <person name="Calonge A."/>
            <person name="Satari L."/>
            <person name="Pereto Magraner J."/>
            <person name="Porcar Miralles M."/>
        </authorList>
    </citation>
    <scope>NUCLEOTIDE SEQUENCE [LARGE SCALE GENOMIC DNA]</scope>
    <source>
        <strain evidence="9 10">T6</strain>
    </source>
</reference>
<sequence>MCVPGPEWETVDLRALQHPARLVPLAFLLVLVVGTAVLMLPISRAGPYDASFLTALFTATSAVSVTGLSIVETHTYWSRFGQVAILTMIQLGGLGIMSGATLLGLLVVRRLRLSTRLVAQAETRSLALGDVTGVLKLVLLVTISTELVTATALTLRLHHSYGEPWLEAAWNGLFFAVSAFCNAGFSLYPDSAVKFAPDWLMLGPIMVAVFLGSIGFPVLHDIRQNPRRPAKWSVHTKMTLLGSAILLLGGLLAVLAYEWSNPATLGPLDPAGKLLGSAFHSVMTRSGGLNSHDVGRMQPETLLVSSVLMLIGGGSASTAGGIKVTTFLVLGLVVWAEIRGEPDVTAFRRRISREVQRQALTVVLLAVGTVGAATLLLLSISDFPQQDILFEVISAFATVGLSTGITPKLPAAGQFILVVLMFLGRVGTITVATGLALQARQSPYRYPEERPIVG</sequence>
<evidence type="ECO:0000313" key="10">
    <source>
        <dbReference type="Proteomes" id="UP000606490"/>
    </source>
</evidence>
<dbReference type="InterPro" id="IPR003445">
    <property type="entry name" value="Cat_transpt"/>
</dbReference>
<comment type="subcellular location">
    <subcellularLocation>
        <location evidence="1">Cell membrane</location>
        <topology evidence="1">Multi-pass membrane protein</topology>
    </subcellularLocation>
</comment>
<gene>
    <name evidence="9" type="ORF">JMJ55_30310</name>
</gene>